<feature type="domain" description="Nucleotidyl transferase" evidence="2">
    <location>
        <begin position="2"/>
        <end position="224"/>
    </location>
</feature>
<evidence type="ECO:0000259" key="3">
    <source>
        <dbReference type="Pfam" id="PF25087"/>
    </source>
</evidence>
<sequence>MKAFVLAAGFGTRLRPLTHRIPKPLIPVLNLPALCYTLFLLKEAGIQDIICNVHYHASFIRGFLDRNNHFGLSITISEEPEILGTGGGLKKCEPLLSGDDFLLINSDIIADFDLSAFISHFRQSNAPGDLMLFSTPAARRIGHVGVSGGKILDFANRFKTGLESDYIYTGAALLRPEIFTYLEHRFSSIVDTGFAGLMNHGGLAFFRHNGFWHDIGTPSGLWVLSIRHHDHITALADRMQKSIGRAPCMIAPGSEIHHGAKVVSSVVGNECIIERGARVERCILMPGTVIGKHETVTDSIVCTEGRIDITS</sequence>
<dbReference type="PANTHER" id="PTHR22572">
    <property type="entry name" value="SUGAR-1-PHOSPHATE GUANYL TRANSFERASE"/>
    <property type="match status" value="1"/>
</dbReference>
<dbReference type="AlphaFoldDB" id="A0A831SQ23"/>
<accession>A0A831SQ23</accession>
<dbReference type="InterPro" id="IPR050486">
    <property type="entry name" value="Mannose-1P_guanyltransferase"/>
</dbReference>
<dbReference type="Pfam" id="PF25087">
    <property type="entry name" value="GMPPB_C"/>
    <property type="match status" value="1"/>
</dbReference>
<evidence type="ECO:0000256" key="1">
    <source>
        <dbReference type="ARBA" id="ARBA00007274"/>
    </source>
</evidence>
<dbReference type="InterPro" id="IPR056729">
    <property type="entry name" value="GMPPB_C"/>
</dbReference>
<dbReference type="InterPro" id="IPR005835">
    <property type="entry name" value="NTP_transferase_dom"/>
</dbReference>
<dbReference type="EMBL" id="DSBW01000087">
    <property type="protein sequence ID" value="HED30841.1"/>
    <property type="molecule type" value="Genomic_DNA"/>
</dbReference>
<dbReference type="Proteomes" id="UP000886335">
    <property type="component" value="Unassembled WGS sequence"/>
</dbReference>
<dbReference type="CDD" id="cd06422">
    <property type="entry name" value="NTP_transferase_like_1"/>
    <property type="match status" value="1"/>
</dbReference>
<organism evidence="4">
    <name type="scientific">Prosthecochloris aestuarii</name>
    <dbReference type="NCBI Taxonomy" id="1102"/>
    <lineage>
        <taxon>Bacteria</taxon>
        <taxon>Pseudomonadati</taxon>
        <taxon>Chlorobiota</taxon>
        <taxon>Chlorobiia</taxon>
        <taxon>Chlorobiales</taxon>
        <taxon>Chlorobiaceae</taxon>
        <taxon>Prosthecochloris</taxon>
    </lineage>
</organism>
<comment type="caution">
    <text evidence="4">The sequence shown here is derived from an EMBL/GenBank/DDBJ whole genome shotgun (WGS) entry which is preliminary data.</text>
</comment>
<gene>
    <name evidence="4" type="ORF">ENN50_03980</name>
</gene>
<dbReference type="SUPFAM" id="SSF53448">
    <property type="entry name" value="Nucleotide-diphospho-sugar transferases"/>
    <property type="match status" value="1"/>
</dbReference>
<feature type="domain" description="Mannose-1-phosphate guanyltransferase C-terminal" evidence="3">
    <location>
        <begin position="247"/>
        <end position="307"/>
    </location>
</feature>
<evidence type="ECO:0000259" key="2">
    <source>
        <dbReference type="Pfam" id="PF00483"/>
    </source>
</evidence>
<name>A0A831SQ23_PROAE</name>
<dbReference type="Gene3D" id="3.90.550.10">
    <property type="entry name" value="Spore Coat Polysaccharide Biosynthesis Protein SpsA, Chain A"/>
    <property type="match status" value="1"/>
</dbReference>
<dbReference type="Pfam" id="PF00483">
    <property type="entry name" value="NTP_transferase"/>
    <property type="match status" value="1"/>
</dbReference>
<evidence type="ECO:0000313" key="4">
    <source>
        <dbReference type="EMBL" id="HED30841.1"/>
    </source>
</evidence>
<comment type="similarity">
    <text evidence="1">Belongs to the transferase hexapeptide repeat family.</text>
</comment>
<dbReference type="InterPro" id="IPR029044">
    <property type="entry name" value="Nucleotide-diphossugar_trans"/>
</dbReference>
<dbReference type="Gene3D" id="2.160.10.10">
    <property type="entry name" value="Hexapeptide repeat proteins"/>
    <property type="match status" value="1"/>
</dbReference>
<proteinExistence type="inferred from homology"/>
<protein>
    <submittedName>
        <fullName evidence="4">NDP-sugar synthase</fullName>
    </submittedName>
</protein>
<reference evidence="4" key="1">
    <citation type="journal article" date="2020" name="mSystems">
        <title>Genome- and Community-Level Interaction Insights into Carbon Utilization and Element Cycling Functions of Hydrothermarchaeota in Hydrothermal Sediment.</title>
        <authorList>
            <person name="Zhou Z."/>
            <person name="Liu Y."/>
            <person name="Xu W."/>
            <person name="Pan J."/>
            <person name="Luo Z.H."/>
            <person name="Li M."/>
        </authorList>
    </citation>
    <scope>NUCLEOTIDE SEQUENCE [LARGE SCALE GENOMIC DNA]</scope>
    <source>
        <strain evidence="4">SpSt-1181</strain>
    </source>
</reference>